<gene>
    <name evidence="3" type="ORF">A3Q56_01934</name>
</gene>
<proteinExistence type="inferred from homology"/>
<organism evidence="3 4">
    <name type="scientific">Intoshia linei</name>
    <dbReference type="NCBI Taxonomy" id="1819745"/>
    <lineage>
        <taxon>Eukaryota</taxon>
        <taxon>Metazoa</taxon>
        <taxon>Spiralia</taxon>
        <taxon>Lophotrochozoa</taxon>
        <taxon>Mesozoa</taxon>
        <taxon>Orthonectida</taxon>
        <taxon>Rhopaluridae</taxon>
        <taxon>Intoshia</taxon>
    </lineage>
</organism>
<sequence length="220" mass="26196">MLNPDREDTEWNDILRKHGIIPEKPKDDKIFNEIVEEAIAEKMKPKKMDKMNFKELNEIEDNICDDDEKFYLMYREQRMKELRSKTNRLIFTKVYEITKDTYVSEINQAPKDVNVVVHVYDDSIRACTTFNEYFKLLVEKYPHVKFVIGNSDSTIENYRKNNLPTLFFYKNGEMIDKSISLSNWHNTVPSFKDFEKFLSIKKVLKINLLSSQSSDSDYED</sequence>
<dbReference type="InterPro" id="IPR051498">
    <property type="entry name" value="Phosducin-like_chap/apop_reg"/>
</dbReference>
<evidence type="ECO:0000313" key="3">
    <source>
        <dbReference type="EMBL" id="OAF70290.1"/>
    </source>
</evidence>
<dbReference type="Pfam" id="PF02114">
    <property type="entry name" value="Phosducin"/>
    <property type="match status" value="1"/>
</dbReference>
<dbReference type="Gene3D" id="3.40.30.10">
    <property type="entry name" value="Glutaredoxin"/>
    <property type="match status" value="1"/>
</dbReference>
<dbReference type="InterPro" id="IPR036249">
    <property type="entry name" value="Thioredoxin-like_sf"/>
</dbReference>
<feature type="domain" description="Phosducin" evidence="2">
    <location>
        <begin position="42"/>
        <end position="198"/>
    </location>
</feature>
<dbReference type="EMBL" id="LWCA01000165">
    <property type="protein sequence ID" value="OAF70290.1"/>
    <property type="molecule type" value="Genomic_DNA"/>
</dbReference>
<evidence type="ECO:0000313" key="4">
    <source>
        <dbReference type="Proteomes" id="UP000078046"/>
    </source>
</evidence>
<dbReference type="GO" id="GO:0005737">
    <property type="term" value="C:cytoplasm"/>
    <property type="evidence" value="ECO:0007669"/>
    <property type="project" value="TreeGrafter"/>
</dbReference>
<protein>
    <submittedName>
        <fullName evidence="3">Phosducin-like protein 2</fullName>
    </submittedName>
</protein>
<comment type="caution">
    <text evidence="3">The sequence shown here is derived from an EMBL/GenBank/DDBJ whole genome shotgun (WGS) entry which is preliminary data.</text>
</comment>
<dbReference type="OrthoDB" id="45518at2759"/>
<dbReference type="SUPFAM" id="SSF52833">
    <property type="entry name" value="Thioredoxin-like"/>
    <property type="match status" value="1"/>
</dbReference>
<dbReference type="GO" id="GO:0006457">
    <property type="term" value="P:protein folding"/>
    <property type="evidence" value="ECO:0007669"/>
    <property type="project" value="TreeGrafter"/>
</dbReference>
<dbReference type="Proteomes" id="UP000078046">
    <property type="component" value="Unassembled WGS sequence"/>
</dbReference>
<dbReference type="AlphaFoldDB" id="A0A177B832"/>
<dbReference type="PANTHER" id="PTHR45809">
    <property type="entry name" value="VIRAL IAP-ASSOCIATED FACTOR HOMOLOG"/>
    <property type="match status" value="1"/>
</dbReference>
<dbReference type="PANTHER" id="PTHR45809:SF3">
    <property type="entry name" value="VIRAL IAP-ASSOCIATED FACTOR HOMOLOG"/>
    <property type="match status" value="1"/>
</dbReference>
<name>A0A177B832_9BILA</name>
<reference evidence="3 4" key="1">
    <citation type="submission" date="2016-04" db="EMBL/GenBank/DDBJ databases">
        <title>The genome of Intoshia linei affirms orthonectids as highly simplified spiralians.</title>
        <authorList>
            <person name="Mikhailov K.V."/>
            <person name="Slusarev G.S."/>
            <person name="Nikitin M.A."/>
            <person name="Logacheva M.D."/>
            <person name="Penin A."/>
            <person name="Aleoshin V."/>
            <person name="Panchin Y.V."/>
        </authorList>
    </citation>
    <scope>NUCLEOTIDE SEQUENCE [LARGE SCALE GENOMIC DNA]</scope>
    <source>
        <strain evidence="3">Intl2013</strain>
        <tissue evidence="3">Whole animal</tissue>
    </source>
</reference>
<accession>A0A177B832</accession>
<dbReference type="InterPro" id="IPR024253">
    <property type="entry name" value="Phosducin_thioredoxin-like_dom"/>
</dbReference>
<evidence type="ECO:0000259" key="2">
    <source>
        <dbReference type="Pfam" id="PF02114"/>
    </source>
</evidence>
<comment type="similarity">
    <text evidence="1">Belongs to the phosducin family.</text>
</comment>
<evidence type="ECO:0000256" key="1">
    <source>
        <dbReference type="ARBA" id="ARBA00009686"/>
    </source>
</evidence>
<keyword evidence="4" id="KW-1185">Reference proteome</keyword>